<evidence type="ECO:0000313" key="5">
    <source>
        <dbReference type="Proteomes" id="UP001221142"/>
    </source>
</evidence>
<accession>A0AAD7BA06</accession>
<gene>
    <name evidence="4" type="ORF">FB45DRAFT_255421</name>
</gene>
<dbReference type="GO" id="GO:0006508">
    <property type="term" value="P:proteolysis"/>
    <property type="evidence" value="ECO:0007669"/>
    <property type="project" value="InterPro"/>
</dbReference>
<dbReference type="PANTHER" id="PTHR48104:SF30">
    <property type="entry name" value="METACASPASE-1"/>
    <property type="match status" value="1"/>
</dbReference>
<feature type="region of interest" description="Disordered" evidence="2">
    <location>
        <begin position="241"/>
        <end position="271"/>
    </location>
</feature>
<evidence type="ECO:0000259" key="3">
    <source>
        <dbReference type="Pfam" id="PF00656"/>
    </source>
</evidence>
<dbReference type="InterPro" id="IPR050452">
    <property type="entry name" value="Metacaspase"/>
</dbReference>
<comment type="similarity">
    <text evidence="1">Belongs to the peptidase C14B family.</text>
</comment>
<sequence>MNPIGNWSTPTLVPPTVVCQKSGGPFPRKEGQNLKALLIGVCGTANACTDFPALHAAHRDVERMKMLLIERYYYRPCDIITLIDDGVSDHMQPTRNNILKAINELVKDAKPGDRFGFHYSGHSAQIKSCANDGSMDECLVPCDSNGSANVITDTELNAALVMPLPAGSQLVAILDACHSGSLLDLEHRRGMSMSVSVGSLTLRVPPRKNARLLSILPNQKTLPPPQPATRLLARRREISMNLTCDPPPPSSRASDCDYKPQDVSAPRPTYTYRAPTTAASTIPRESTLTAVQERDEEPPTLLGEFWVFPEIQRCASPDKMFASRGFSKDPDVAVADLEQFPGGVKADVISLSSCREDQIAYEDEQGNTMTSALVDGMMSKPDQSLKDVLLFLSRAMQAQADARHTQAEAYKKECQRCQPRMQAANKKFHARAMTDPDSFGIPSALTRLPTFPARANKSFKNKVALLNKLNLKQRLLDMTFGRANPARFDTQRVQDPEFSGSSPLDMTRLLPL</sequence>
<comment type="caution">
    <text evidence="4">The sequence shown here is derived from an EMBL/GenBank/DDBJ whole genome shotgun (WGS) entry which is preliminary data.</text>
</comment>
<feature type="region of interest" description="Disordered" evidence="2">
    <location>
        <begin position="487"/>
        <end position="512"/>
    </location>
</feature>
<dbReference type="Pfam" id="PF00656">
    <property type="entry name" value="Peptidase_C14"/>
    <property type="match status" value="1"/>
</dbReference>
<evidence type="ECO:0000313" key="4">
    <source>
        <dbReference type="EMBL" id="KAJ7614558.1"/>
    </source>
</evidence>
<organism evidence="4 5">
    <name type="scientific">Roridomyces roridus</name>
    <dbReference type="NCBI Taxonomy" id="1738132"/>
    <lineage>
        <taxon>Eukaryota</taxon>
        <taxon>Fungi</taxon>
        <taxon>Dikarya</taxon>
        <taxon>Basidiomycota</taxon>
        <taxon>Agaricomycotina</taxon>
        <taxon>Agaricomycetes</taxon>
        <taxon>Agaricomycetidae</taxon>
        <taxon>Agaricales</taxon>
        <taxon>Marasmiineae</taxon>
        <taxon>Mycenaceae</taxon>
        <taxon>Roridomyces</taxon>
    </lineage>
</organism>
<keyword evidence="5" id="KW-1185">Reference proteome</keyword>
<dbReference type="InterPro" id="IPR011600">
    <property type="entry name" value="Pept_C14_caspase"/>
</dbReference>
<protein>
    <submittedName>
        <fullName evidence="4">Caspase domain-containing protein</fullName>
    </submittedName>
</protein>
<feature type="domain" description="Peptidase C14 caspase" evidence="3">
    <location>
        <begin position="50"/>
        <end position="406"/>
    </location>
</feature>
<reference evidence="4" key="1">
    <citation type="submission" date="2023-03" db="EMBL/GenBank/DDBJ databases">
        <title>Massive genome expansion in bonnet fungi (Mycena s.s.) driven by repeated elements and novel gene families across ecological guilds.</title>
        <authorList>
            <consortium name="Lawrence Berkeley National Laboratory"/>
            <person name="Harder C.B."/>
            <person name="Miyauchi S."/>
            <person name="Viragh M."/>
            <person name="Kuo A."/>
            <person name="Thoen E."/>
            <person name="Andreopoulos B."/>
            <person name="Lu D."/>
            <person name="Skrede I."/>
            <person name="Drula E."/>
            <person name="Henrissat B."/>
            <person name="Morin E."/>
            <person name="Kohler A."/>
            <person name="Barry K."/>
            <person name="LaButti K."/>
            <person name="Morin E."/>
            <person name="Salamov A."/>
            <person name="Lipzen A."/>
            <person name="Mereny Z."/>
            <person name="Hegedus B."/>
            <person name="Baldrian P."/>
            <person name="Stursova M."/>
            <person name="Weitz H."/>
            <person name="Taylor A."/>
            <person name="Grigoriev I.V."/>
            <person name="Nagy L.G."/>
            <person name="Martin F."/>
            <person name="Kauserud H."/>
        </authorList>
    </citation>
    <scope>NUCLEOTIDE SEQUENCE</scope>
    <source>
        <strain evidence="4">9284</strain>
    </source>
</reference>
<evidence type="ECO:0000256" key="2">
    <source>
        <dbReference type="SAM" id="MobiDB-lite"/>
    </source>
</evidence>
<dbReference type="AlphaFoldDB" id="A0AAD7BA06"/>
<dbReference type="PANTHER" id="PTHR48104">
    <property type="entry name" value="METACASPASE-4"/>
    <property type="match status" value="1"/>
</dbReference>
<dbReference type="Gene3D" id="3.40.50.12660">
    <property type="match status" value="1"/>
</dbReference>
<name>A0AAD7BA06_9AGAR</name>
<dbReference type="GO" id="GO:0004197">
    <property type="term" value="F:cysteine-type endopeptidase activity"/>
    <property type="evidence" value="ECO:0007669"/>
    <property type="project" value="InterPro"/>
</dbReference>
<dbReference type="Proteomes" id="UP001221142">
    <property type="component" value="Unassembled WGS sequence"/>
</dbReference>
<evidence type="ECO:0000256" key="1">
    <source>
        <dbReference type="ARBA" id="ARBA00009005"/>
    </source>
</evidence>
<proteinExistence type="inferred from homology"/>
<dbReference type="GO" id="GO:0005737">
    <property type="term" value="C:cytoplasm"/>
    <property type="evidence" value="ECO:0007669"/>
    <property type="project" value="TreeGrafter"/>
</dbReference>
<dbReference type="EMBL" id="JARKIF010000026">
    <property type="protein sequence ID" value="KAJ7614558.1"/>
    <property type="molecule type" value="Genomic_DNA"/>
</dbReference>